<organism evidence="1 2">
    <name type="scientific">Coemansia furcata</name>
    <dbReference type="NCBI Taxonomy" id="417177"/>
    <lineage>
        <taxon>Eukaryota</taxon>
        <taxon>Fungi</taxon>
        <taxon>Fungi incertae sedis</taxon>
        <taxon>Zoopagomycota</taxon>
        <taxon>Kickxellomycotina</taxon>
        <taxon>Kickxellomycetes</taxon>
        <taxon>Kickxellales</taxon>
        <taxon>Kickxellaceae</taxon>
        <taxon>Coemansia</taxon>
    </lineage>
</organism>
<dbReference type="Proteomes" id="UP001140096">
    <property type="component" value="Unassembled WGS sequence"/>
</dbReference>
<comment type="caution">
    <text evidence="1">The sequence shown here is derived from an EMBL/GenBank/DDBJ whole genome shotgun (WGS) entry which is preliminary data.</text>
</comment>
<evidence type="ECO:0000313" key="2">
    <source>
        <dbReference type="Proteomes" id="UP001140096"/>
    </source>
</evidence>
<gene>
    <name evidence="1" type="ORF">H4S07_006587</name>
</gene>
<evidence type="ECO:0000313" key="1">
    <source>
        <dbReference type="EMBL" id="KAJ2795044.1"/>
    </source>
</evidence>
<keyword evidence="2" id="KW-1185">Reference proteome</keyword>
<feature type="non-terminal residue" evidence="1">
    <location>
        <position position="122"/>
    </location>
</feature>
<proteinExistence type="predicted"/>
<name>A0ACC1KTY5_9FUNG</name>
<sequence length="122" mass="14131">MSGSGFMPMHGQPGITNQAWYFVLRQYRLEFERSVAMRRLALQRYPMDLNVVRAVENVVKATADYAEQLAFEARKISTYMKTVDSVGISARVRQILAVVEDIEGRIQSLIRYGWLIEREWSV</sequence>
<dbReference type="EMBL" id="JANBUP010004033">
    <property type="protein sequence ID" value="KAJ2795044.1"/>
    <property type="molecule type" value="Genomic_DNA"/>
</dbReference>
<accession>A0ACC1KTY5</accession>
<protein>
    <submittedName>
        <fullName evidence="1">Uncharacterized protein</fullName>
    </submittedName>
</protein>
<reference evidence="1" key="1">
    <citation type="submission" date="2022-07" db="EMBL/GenBank/DDBJ databases">
        <title>Phylogenomic reconstructions and comparative analyses of Kickxellomycotina fungi.</title>
        <authorList>
            <person name="Reynolds N.K."/>
            <person name="Stajich J.E."/>
            <person name="Barry K."/>
            <person name="Grigoriev I.V."/>
            <person name="Crous P."/>
            <person name="Smith M.E."/>
        </authorList>
    </citation>
    <scope>NUCLEOTIDE SEQUENCE</scope>
    <source>
        <strain evidence="1">CBS 102833</strain>
    </source>
</reference>